<dbReference type="AlphaFoldDB" id="Q2KZ04"/>
<name>Q2KZ04_BORA1</name>
<evidence type="ECO:0000313" key="1">
    <source>
        <dbReference type="EMBL" id="CAJ48043.1"/>
    </source>
</evidence>
<dbReference type="KEGG" id="bav:BAV0439"/>
<accession>Q2KZ04</accession>
<dbReference type="STRING" id="360910.BAV0439"/>
<dbReference type="HOGENOM" id="CLU_2068554_0_0_4"/>
<protein>
    <submittedName>
        <fullName evidence="1">Phage-related protein</fullName>
    </submittedName>
</protein>
<reference evidence="1 2" key="1">
    <citation type="journal article" date="2006" name="J. Bacteriol.">
        <title>Comparison of the genome sequence of the poultry pathogen Bordetella avium with those of B. bronchiseptica, B. pertussis, and B. parapertussis reveals extensive diversity in surface structures associated with host interaction.</title>
        <authorList>
            <person name="Sebaihia M."/>
            <person name="Preston A."/>
            <person name="Maskell D.J."/>
            <person name="Kuzmiak H."/>
            <person name="Connell T.D."/>
            <person name="King N.D."/>
            <person name="Orndorff P.E."/>
            <person name="Miyamoto D.M."/>
            <person name="Thomson N.R."/>
            <person name="Harris D."/>
            <person name="Goble A."/>
            <person name="Lord A."/>
            <person name="Murphy L."/>
            <person name="Quail M.A."/>
            <person name="Rutter S."/>
            <person name="Squares R."/>
            <person name="Squares S."/>
            <person name="Woodward J."/>
            <person name="Parkhill J."/>
            <person name="Temple L.M."/>
        </authorList>
    </citation>
    <scope>NUCLEOTIDE SEQUENCE [LARGE SCALE GENOMIC DNA]</scope>
    <source>
        <strain evidence="1 2">197N</strain>
    </source>
</reference>
<dbReference type="EMBL" id="AM167904">
    <property type="protein sequence ID" value="CAJ48043.1"/>
    <property type="molecule type" value="Genomic_DNA"/>
</dbReference>
<gene>
    <name evidence="1" type="ordered locus">BAV0439</name>
</gene>
<organism evidence="1 2">
    <name type="scientific">Bordetella avium (strain 197N)</name>
    <dbReference type="NCBI Taxonomy" id="360910"/>
    <lineage>
        <taxon>Bacteria</taxon>
        <taxon>Pseudomonadati</taxon>
        <taxon>Pseudomonadota</taxon>
        <taxon>Betaproteobacteria</taxon>
        <taxon>Burkholderiales</taxon>
        <taxon>Alcaligenaceae</taxon>
        <taxon>Bordetella</taxon>
    </lineage>
</organism>
<dbReference type="Proteomes" id="UP000001977">
    <property type="component" value="Chromosome"/>
</dbReference>
<keyword evidence="2" id="KW-1185">Reference proteome</keyword>
<proteinExistence type="predicted"/>
<sequence length="118" mass="12677">MGSKGRGRSRSSAGSIGHSCYVRLGCGQRLTHNRQVSLCAIQPQIGYHGILAPALRRPGRPASQQCADHRHQAITLPPNKSPAHHHHTTCNSATTKGVTAHAKIAIPMQKRNHGDNTV</sequence>
<evidence type="ECO:0000313" key="2">
    <source>
        <dbReference type="Proteomes" id="UP000001977"/>
    </source>
</evidence>